<keyword evidence="5" id="KW-1185">Reference proteome</keyword>
<dbReference type="InterPro" id="IPR005656">
    <property type="entry name" value="MmgE_PrpD"/>
</dbReference>
<dbReference type="Pfam" id="PF19305">
    <property type="entry name" value="MmgE_PrpD_C"/>
    <property type="match status" value="1"/>
</dbReference>
<dbReference type="AlphaFoldDB" id="A0A4R5D6M3"/>
<dbReference type="InterPro" id="IPR045337">
    <property type="entry name" value="MmgE_PrpD_C"/>
</dbReference>
<organism evidence="4 5">
    <name type="scientific">Jiangella asiatica</name>
    <dbReference type="NCBI Taxonomy" id="2530372"/>
    <lineage>
        <taxon>Bacteria</taxon>
        <taxon>Bacillati</taxon>
        <taxon>Actinomycetota</taxon>
        <taxon>Actinomycetes</taxon>
        <taxon>Jiangellales</taxon>
        <taxon>Jiangellaceae</taxon>
        <taxon>Jiangella</taxon>
    </lineage>
</organism>
<dbReference type="Gene3D" id="3.30.1330.120">
    <property type="entry name" value="2-methylcitrate dehydratase PrpD"/>
    <property type="match status" value="1"/>
</dbReference>
<dbReference type="InterPro" id="IPR042188">
    <property type="entry name" value="MmgE/PrpD_sf_2"/>
</dbReference>
<comment type="similarity">
    <text evidence="1">Belongs to the PrpD family.</text>
</comment>
<dbReference type="OrthoDB" id="9797528at2"/>
<protein>
    <submittedName>
        <fullName evidence="4">MmgE/PrpD family protein</fullName>
    </submittedName>
</protein>
<evidence type="ECO:0000259" key="2">
    <source>
        <dbReference type="Pfam" id="PF03972"/>
    </source>
</evidence>
<dbReference type="PANTHER" id="PTHR16943">
    <property type="entry name" value="2-METHYLCITRATE DEHYDRATASE-RELATED"/>
    <property type="match status" value="1"/>
</dbReference>
<dbReference type="PANTHER" id="PTHR16943:SF8">
    <property type="entry name" value="2-METHYLCITRATE DEHYDRATASE"/>
    <property type="match status" value="1"/>
</dbReference>
<proteinExistence type="inferred from homology"/>
<feature type="domain" description="MmgE/PrpD C-terminal" evidence="3">
    <location>
        <begin position="278"/>
        <end position="433"/>
    </location>
</feature>
<feature type="domain" description="MmgE/PrpD N-terminal" evidence="2">
    <location>
        <begin position="16"/>
        <end position="252"/>
    </location>
</feature>
<sequence>MGRGGTGRPVVTLTGQLVEHVRALDYDRIPQAAREVARHVFLDGVGVTLAGATEPLGVGRLVTDYVRELAGAPQATVIGGGFRTSITDAAFANGTLAHALDYDNTWYPMNHPTSPTLPAILAIAEHYGHSGRDCLTALVAAFEVQSRLRMASTGLHTGRGYHKPGTTGLMGAVAAGVKLFGLDATQAAMAFGIAGSRVGSLSLNTGTMTKSSHSGHAARMGLESALLAGRGWTATQDVFGPQGYFDTLLRDEQEPHLLVEGFADPLRMVDPGVGFKKHPSNYFTHRPIDAALAIRGRPEFDASAVESVVVTFPELHYVDRPRPETGLDGKFSVQYTTAVALLDGRVTIDSFTNERRFAADVEAFLPKVTIRFDPSIPTEFLDLHVVVTVEQAGGVELTERVDQLTGMPGVPLTSAQLMEKFTACAGRVLAADAVGELAGLLERIDELPGVSGVMDLARGDGAAQGAAPAGRKAGR</sequence>
<evidence type="ECO:0000313" key="5">
    <source>
        <dbReference type="Proteomes" id="UP000294739"/>
    </source>
</evidence>
<dbReference type="InterPro" id="IPR045336">
    <property type="entry name" value="MmgE_PrpD_N"/>
</dbReference>
<reference evidence="4 5" key="1">
    <citation type="submission" date="2019-03" db="EMBL/GenBank/DDBJ databases">
        <title>Draft genome sequences of novel Actinobacteria.</title>
        <authorList>
            <person name="Sahin N."/>
            <person name="Ay H."/>
            <person name="Saygin H."/>
        </authorList>
    </citation>
    <scope>NUCLEOTIDE SEQUENCE [LARGE SCALE GENOMIC DNA]</scope>
    <source>
        <strain evidence="4 5">5K138</strain>
    </source>
</reference>
<dbReference type="GO" id="GO:0016829">
    <property type="term" value="F:lyase activity"/>
    <property type="evidence" value="ECO:0007669"/>
    <property type="project" value="InterPro"/>
</dbReference>
<dbReference type="EMBL" id="SMKZ01000030">
    <property type="protein sequence ID" value="TDE07500.1"/>
    <property type="molecule type" value="Genomic_DNA"/>
</dbReference>
<dbReference type="InterPro" id="IPR036148">
    <property type="entry name" value="MmgE/PrpD_sf"/>
</dbReference>
<accession>A0A4R5D6M3</accession>
<dbReference type="Proteomes" id="UP000294739">
    <property type="component" value="Unassembled WGS sequence"/>
</dbReference>
<dbReference type="InParanoid" id="A0A4R5D6M3"/>
<name>A0A4R5D6M3_9ACTN</name>
<evidence type="ECO:0000256" key="1">
    <source>
        <dbReference type="ARBA" id="ARBA00006174"/>
    </source>
</evidence>
<dbReference type="Pfam" id="PF03972">
    <property type="entry name" value="MmgE_PrpD_N"/>
    <property type="match status" value="1"/>
</dbReference>
<gene>
    <name evidence="4" type="ORF">E1269_19565</name>
</gene>
<comment type="caution">
    <text evidence="4">The sequence shown here is derived from an EMBL/GenBank/DDBJ whole genome shotgun (WGS) entry which is preliminary data.</text>
</comment>
<dbReference type="SUPFAM" id="SSF103378">
    <property type="entry name" value="2-methylcitrate dehydratase PrpD"/>
    <property type="match status" value="1"/>
</dbReference>
<dbReference type="InterPro" id="IPR042183">
    <property type="entry name" value="MmgE/PrpD_sf_1"/>
</dbReference>
<dbReference type="Gene3D" id="1.10.4100.10">
    <property type="entry name" value="2-methylcitrate dehydratase PrpD"/>
    <property type="match status" value="1"/>
</dbReference>
<evidence type="ECO:0000313" key="4">
    <source>
        <dbReference type="EMBL" id="TDE07500.1"/>
    </source>
</evidence>
<evidence type="ECO:0000259" key="3">
    <source>
        <dbReference type="Pfam" id="PF19305"/>
    </source>
</evidence>